<dbReference type="Gene3D" id="1.10.486.10">
    <property type="entry name" value="PCRA, domain 4"/>
    <property type="match status" value="1"/>
</dbReference>
<comment type="similarity">
    <text evidence="1">Belongs to the helicase family. UvrD subfamily.</text>
</comment>
<dbReference type="InterPro" id="IPR027417">
    <property type="entry name" value="P-loop_NTPase"/>
</dbReference>
<reference evidence="18 19" key="1">
    <citation type="submission" date="2020-04" db="EMBL/GenBank/DDBJ databases">
        <title>Sequencing and Assembly of C. fimi.</title>
        <authorList>
            <person name="Ramsey A.R."/>
        </authorList>
    </citation>
    <scope>NUCLEOTIDE SEQUENCE [LARGE SCALE GENOMIC DNA]</scope>
    <source>
        <strain evidence="18 19">SB</strain>
    </source>
</reference>
<protein>
    <recommendedName>
        <fullName evidence="13">DNA 3'-5' helicase</fullName>
        <ecNumber evidence="13">5.6.2.4</ecNumber>
    </recommendedName>
</protein>
<comment type="caution">
    <text evidence="18">The sequence shown here is derived from an EMBL/GenBank/DDBJ whole genome shotgun (WGS) entry which is preliminary data.</text>
</comment>
<evidence type="ECO:0000259" key="16">
    <source>
        <dbReference type="PROSITE" id="PS51198"/>
    </source>
</evidence>
<name>A0A7Y0LVJ3_CELFI</name>
<evidence type="ECO:0000256" key="11">
    <source>
        <dbReference type="ARBA" id="ARBA00023235"/>
    </source>
</evidence>
<evidence type="ECO:0000313" key="18">
    <source>
        <dbReference type="EMBL" id="NMR19017.1"/>
    </source>
</evidence>
<dbReference type="InterPro" id="IPR014017">
    <property type="entry name" value="DNA_helicase_UvrD-like_C"/>
</dbReference>
<dbReference type="RefSeq" id="WP_169322948.1">
    <property type="nucleotide sequence ID" value="NZ_JABCJJ010000002.1"/>
</dbReference>
<dbReference type="Gene3D" id="3.90.320.10">
    <property type="match status" value="1"/>
</dbReference>
<accession>A0A7Y0LVJ3</accession>
<keyword evidence="2" id="KW-0540">Nuclease</keyword>
<dbReference type="Pfam" id="PF00580">
    <property type="entry name" value="UvrD-helicase"/>
    <property type="match status" value="1"/>
</dbReference>
<evidence type="ECO:0000259" key="17">
    <source>
        <dbReference type="PROSITE" id="PS51217"/>
    </source>
</evidence>
<dbReference type="InterPro" id="IPR000212">
    <property type="entry name" value="DNA_helicase_UvrD/REP"/>
</dbReference>
<dbReference type="PROSITE" id="PS51217">
    <property type="entry name" value="UVRD_HELICASE_CTER"/>
    <property type="match status" value="1"/>
</dbReference>
<evidence type="ECO:0000256" key="10">
    <source>
        <dbReference type="ARBA" id="ARBA00023204"/>
    </source>
</evidence>
<dbReference type="Pfam" id="PF13361">
    <property type="entry name" value="UvrD_C"/>
    <property type="match status" value="2"/>
</dbReference>
<feature type="binding site" evidence="15">
    <location>
        <begin position="37"/>
        <end position="44"/>
    </location>
    <ligand>
        <name>ATP</name>
        <dbReference type="ChEBI" id="CHEBI:30616"/>
    </ligand>
</feature>
<proteinExistence type="inferred from homology"/>
<sequence length="1093" mass="115569">MTGLSSVRIAELLGRDVPTAEQVEIIEAPLTPLLVVAGAGSGKTETMAARVVWLVANGLVAPEQVLGLTFTRKAAGELGERIRARLRRLARAVARTGDGVPPALLAEAGRTLDLARPTVSTYNAYAAALVTDHALRLGIEPSSRLLGEAGQWQLATQVVESWAGDLATDAATSTVVQAVLTLSGSLAEHLVDPDEAGTRIEALVEEMLSVPASEGKVGPYSGTTRLLRSLAERRRVLDLVVEYRRRKRMADVIDFGDQVAIAARLAREVPAVGAAERSRFGVVLLDEYQDTSHAQLELLSALFGDGHPVTAVGDPHQSIYGWRGASAGGLGRFPERFPVVLDGTSAPAPVHVLATSWRNDRAILDAANHVAAPLRAHAAAVVVPRLEARPGAGAGAVHATYAATVEDEAAAVARFVAERWRPGGPTTTRVTAAVLCRKRAQFDAVEKALRGAGLPVEVVGLGGLLQTPEVVDLVAALRAAHDPSRGDALVRLLTGARMRLGIADLHALAAWAGELADRHGVARGGDGSADGGGAVVEGDVVDERSIVDALDDLPRRGWRSRTGRVLSEVAHDRLGQLSGLLTTLRSHTYLSLPELVGEAERLLGLDIEVAARPGTSPGRARANLDAFRDVAVQFSDGADVPTLGAFLAWLDAAASEERGLERPVTEPDPDAVQLITIHAAKGLEWDVVAVPGVTDGVLPATEASGRHGPRASGWLSGLGVLPYPLRGDAADLPVLDVAAAVDQKDLDLRREQLRHDIGAHEVAEERRLAYVALTRARRSLLLTGSWWRDRKEAQRPSLFLAELVEAGHVRLDEWAAAPVDGASNPRTAEAVTHAWPTDPFGPGPRRAGVVAAAAAVEAALAGESSSDGVPSELERVADLLLAERHRTATPRREVELPAHLSASAVVRLAADPEAFAHALRRPVPLEPSLQARRGTSFHAWVEQYFGSASLVDVEALPGADDDSVPADADLADLQEAFLATPWAARRPLAVEVDIETPVAGYVLRCRIDAVFPTPGGGVVVVDWKTGRPPADAAAARTREVQLAVYRLAWSRWTGVPLERVEAAFCYVGAGVTVTPERLLDAGEIEALLLDAAG</sequence>
<evidence type="ECO:0000256" key="5">
    <source>
        <dbReference type="ARBA" id="ARBA00022801"/>
    </source>
</evidence>
<organism evidence="18 19">
    <name type="scientific">Cellulomonas fimi</name>
    <dbReference type="NCBI Taxonomy" id="1708"/>
    <lineage>
        <taxon>Bacteria</taxon>
        <taxon>Bacillati</taxon>
        <taxon>Actinomycetota</taxon>
        <taxon>Actinomycetes</taxon>
        <taxon>Micrococcales</taxon>
        <taxon>Cellulomonadaceae</taxon>
        <taxon>Cellulomonas</taxon>
    </lineage>
</organism>
<evidence type="ECO:0000256" key="15">
    <source>
        <dbReference type="PROSITE-ProRule" id="PRU00560"/>
    </source>
</evidence>
<dbReference type="GO" id="GO:0000725">
    <property type="term" value="P:recombinational repair"/>
    <property type="evidence" value="ECO:0007669"/>
    <property type="project" value="TreeGrafter"/>
</dbReference>
<gene>
    <name evidence="18" type="ORF">HIR71_02045</name>
</gene>
<dbReference type="GO" id="GO:0043138">
    <property type="term" value="F:3'-5' DNA helicase activity"/>
    <property type="evidence" value="ECO:0007669"/>
    <property type="project" value="UniProtKB-EC"/>
</dbReference>
<evidence type="ECO:0000256" key="8">
    <source>
        <dbReference type="ARBA" id="ARBA00022840"/>
    </source>
</evidence>
<dbReference type="GO" id="GO:0004527">
    <property type="term" value="F:exonuclease activity"/>
    <property type="evidence" value="ECO:0007669"/>
    <property type="project" value="UniProtKB-KW"/>
</dbReference>
<dbReference type="GO" id="GO:0003677">
    <property type="term" value="F:DNA binding"/>
    <property type="evidence" value="ECO:0007669"/>
    <property type="project" value="UniProtKB-KW"/>
</dbReference>
<keyword evidence="8 15" id="KW-0067">ATP-binding</keyword>
<keyword evidence="4" id="KW-0227">DNA damage</keyword>
<comment type="catalytic activity">
    <reaction evidence="14">
        <text>ATP + H2O = ADP + phosphate + H(+)</text>
        <dbReference type="Rhea" id="RHEA:13065"/>
        <dbReference type="ChEBI" id="CHEBI:15377"/>
        <dbReference type="ChEBI" id="CHEBI:15378"/>
        <dbReference type="ChEBI" id="CHEBI:30616"/>
        <dbReference type="ChEBI" id="CHEBI:43474"/>
        <dbReference type="ChEBI" id="CHEBI:456216"/>
        <dbReference type="EC" id="5.6.2.4"/>
    </reaction>
</comment>
<dbReference type="GO" id="GO:0005524">
    <property type="term" value="F:ATP binding"/>
    <property type="evidence" value="ECO:0007669"/>
    <property type="project" value="UniProtKB-UniRule"/>
</dbReference>
<dbReference type="Proteomes" id="UP000562124">
    <property type="component" value="Unassembled WGS sequence"/>
</dbReference>
<feature type="domain" description="UvrD-like helicase C-terminal" evidence="17">
    <location>
        <begin position="361"/>
        <end position="682"/>
    </location>
</feature>
<comment type="catalytic activity">
    <reaction evidence="12">
        <text>Couples ATP hydrolysis with the unwinding of duplex DNA by translocating in the 3'-5' direction.</text>
        <dbReference type="EC" id="5.6.2.4"/>
    </reaction>
</comment>
<evidence type="ECO:0000256" key="9">
    <source>
        <dbReference type="ARBA" id="ARBA00023125"/>
    </source>
</evidence>
<evidence type="ECO:0000256" key="6">
    <source>
        <dbReference type="ARBA" id="ARBA00022806"/>
    </source>
</evidence>
<dbReference type="AlphaFoldDB" id="A0A7Y0LVJ3"/>
<dbReference type="PANTHER" id="PTHR11070">
    <property type="entry name" value="UVRD / RECB / PCRA DNA HELICASE FAMILY MEMBER"/>
    <property type="match status" value="1"/>
</dbReference>
<dbReference type="EC" id="5.6.2.4" evidence="13"/>
<dbReference type="InterPro" id="IPR011604">
    <property type="entry name" value="PDDEXK-like_dom_sf"/>
</dbReference>
<keyword evidence="7" id="KW-0269">Exonuclease</keyword>
<evidence type="ECO:0000256" key="3">
    <source>
        <dbReference type="ARBA" id="ARBA00022741"/>
    </source>
</evidence>
<dbReference type="GO" id="GO:0033202">
    <property type="term" value="C:DNA helicase complex"/>
    <property type="evidence" value="ECO:0007669"/>
    <property type="project" value="TreeGrafter"/>
</dbReference>
<evidence type="ECO:0000256" key="2">
    <source>
        <dbReference type="ARBA" id="ARBA00022722"/>
    </source>
</evidence>
<dbReference type="Pfam" id="PF12705">
    <property type="entry name" value="PDDEXK_1"/>
    <property type="match status" value="1"/>
</dbReference>
<dbReference type="InterPro" id="IPR014016">
    <property type="entry name" value="UvrD-like_ATP-bd"/>
</dbReference>
<feature type="domain" description="UvrD-like helicase ATP-binding" evidence="16">
    <location>
        <begin position="16"/>
        <end position="360"/>
    </location>
</feature>
<evidence type="ECO:0000256" key="12">
    <source>
        <dbReference type="ARBA" id="ARBA00034617"/>
    </source>
</evidence>
<evidence type="ECO:0000256" key="13">
    <source>
        <dbReference type="ARBA" id="ARBA00034808"/>
    </source>
</evidence>
<dbReference type="Gene3D" id="3.40.50.300">
    <property type="entry name" value="P-loop containing nucleotide triphosphate hydrolases"/>
    <property type="match status" value="3"/>
</dbReference>
<keyword evidence="3 15" id="KW-0547">Nucleotide-binding</keyword>
<dbReference type="InterPro" id="IPR038726">
    <property type="entry name" value="PDDEXK_AddAB-type"/>
</dbReference>
<dbReference type="SUPFAM" id="SSF52980">
    <property type="entry name" value="Restriction endonuclease-like"/>
    <property type="match status" value="1"/>
</dbReference>
<dbReference type="PROSITE" id="PS51198">
    <property type="entry name" value="UVRD_HELICASE_ATP_BIND"/>
    <property type="match status" value="1"/>
</dbReference>
<dbReference type="Gene3D" id="1.10.10.160">
    <property type="match status" value="1"/>
</dbReference>
<dbReference type="SUPFAM" id="SSF52540">
    <property type="entry name" value="P-loop containing nucleoside triphosphate hydrolases"/>
    <property type="match status" value="1"/>
</dbReference>
<evidence type="ECO:0000313" key="19">
    <source>
        <dbReference type="Proteomes" id="UP000562124"/>
    </source>
</evidence>
<evidence type="ECO:0000256" key="1">
    <source>
        <dbReference type="ARBA" id="ARBA00009922"/>
    </source>
</evidence>
<evidence type="ECO:0000256" key="14">
    <source>
        <dbReference type="ARBA" id="ARBA00048988"/>
    </source>
</evidence>
<keyword evidence="10" id="KW-0234">DNA repair</keyword>
<evidence type="ECO:0000256" key="4">
    <source>
        <dbReference type="ARBA" id="ARBA00022763"/>
    </source>
</evidence>
<dbReference type="GO" id="GO:0005829">
    <property type="term" value="C:cytosol"/>
    <property type="evidence" value="ECO:0007669"/>
    <property type="project" value="TreeGrafter"/>
</dbReference>
<dbReference type="EMBL" id="JABCJJ010000002">
    <property type="protein sequence ID" value="NMR19017.1"/>
    <property type="molecule type" value="Genomic_DNA"/>
</dbReference>
<keyword evidence="19" id="KW-1185">Reference proteome</keyword>
<dbReference type="InterPro" id="IPR011335">
    <property type="entry name" value="Restrct_endonuc-II-like"/>
</dbReference>
<keyword evidence="11" id="KW-0413">Isomerase</keyword>
<dbReference type="InterPro" id="IPR013986">
    <property type="entry name" value="DExx_box_DNA_helicase_dom_sf"/>
</dbReference>
<keyword evidence="6 15" id="KW-0347">Helicase</keyword>
<keyword evidence="5 15" id="KW-0378">Hydrolase</keyword>
<dbReference type="PANTHER" id="PTHR11070:SF55">
    <property type="entry name" value="DNA 3'-5' HELICASE"/>
    <property type="match status" value="1"/>
</dbReference>
<keyword evidence="9" id="KW-0238">DNA-binding</keyword>
<dbReference type="CDD" id="cd17932">
    <property type="entry name" value="DEXQc_UvrD"/>
    <property type="match status" value="1"/>
</dbReference>
<evidence type="ECO:0000256" key="7">
    <source>
        <dbReference type="ARBA" id="ARBA00022839"/>
    </source>
</evidence>